<feature type="compositionally biased region" description="Polar residues" evidence="1">
    <location>
        <begin position="385"/>
        <end position="415"/>
    </location>
</feature>
<feature type="region of interest" description="Disordered" evidence="1">
    <location>
        <begin position="237"/>
        <end position="256"/>
    </location>
</feature>
<proteinExistence type="predicted"/>
<feature type="compositionally biased region" description="Low complexity" evidence="1">
    <location>
        <begin position="416"/>
        <end position="425"/>
    </location>
</feature>
<dbReference type="EMBL" id="CP144090">
    <property type="protein sequence ID" value="WWD09018.1"/>
    <property type="molecule type" value="Genomic_DNA"/>
</dbReference>
<dbReference type="Proteomes" id="UP001358614">
    <property type="component" value="Chromosome 2"/>
</dbReference>
<reference evidence="2 3" key="1">
    <citation type="submission" date="2024-01" db="EMBL/GenBank/DDBJ databases">
        <title>Comparative genomics of Cryptococcus and Kwoniella reveals pathogenesis evolution and contrasting modes of karyotype evolution via chromosome fusion or intercentromeric recombination.</title>
        <authorList>
            <person name="Coelho M.A."/>
            <person name="David-Palma M."/>
            <person name="Shea T."/>
            <person name="Bowers K."/>
            <person name="McGinley-Smith S."/>
            <person name="Mohammad A.W."/>
            <person name="Gnirke A."/>
            <person name="Yurkov A.M."/>
            <person name="Nowrousian M."/>
            <person name="Sun S."/>
            <person name="Cuomo C.A."/>
            <person name="Heitman J."/>
        </authorList>
    </citation>
    <scope>NUCLEOTIDE SEQUENCE [LARGE SCALE GENOMIC DNA]</scope>
    <source>
        <strain evidence="2 3">PYCC6329</strain>
    </source>
</reference>
<dbReference type="RefSeq" id="XP_066086985.1">
    <property type="nucleotide sequence ID" value="XM_066230888.1"/>
</dbReference>
<keyword evidence="3" id="KW-1185">Reference proteome</keyword>
<feature type="region of interest" description="Disordered" evidence="1">
    <location>
        <begin position="368"/>
        <end position="433"/>
    </location>
</feature>
<dbReference type="KEGG" id="ker:91105939"/>
<sequence>MVLPLISPTSPGQPISPCTPLPPSRYITKDYDDKSPSIAFEDNCVMVDSNTSTEEEMIEKSWNGYETKGCDKTITARCESGTTTSINHADPGTNTKKERPGLNRRLSLSGLINLPLPSPPTKLKALARRLSNSSPPSQILSSKKSTPASPIITSSSPPIAKRTSTTMPTVSPIVPPSPSCADCNPHIKHFWTSEIEDLSKVDEKEILNSSKIALSSSYSSSTFTALDEDTVYQSSIPTGATLQNQPTNTRRTPLMSRNSSFADDLTALSEVDESQHHDISFITPDCEPITPTSPNTKSCSGIWLCSPPTVPSIENTCPTTPGLTSRAMTRTKTRPLVVRSMSTGRLASEFDEDGRVICLSGHSERVLRPSISPPPSFRSIRPTITTYQSTPNTFPGLSRSKSYQTSRTSFKSKSNPSSPIDRPPSSSIPPLPIRSLSEFGKQSSTDRLVNLPPVETPSLTRTISMGSWRKRNWQVGRSVRV</sequence>
<protein>
    <recommendedName>
        <fullName evidence="4">Ig-like domain-containing protein</fullName>
    </recommendedName>
</protein>
<dbReference type="AlphaFoldDB" id="A0AAX4KTC8"/>
<name>A0AAX4KTC8_9TREE</name>
<evidence type="ECO:0000256" key="1">
    <source>
        <dbReference type="SAM" id="MobiDB-lite"/>
    </source>
</evidence>
<dbReference type="GeneID" id="91105939"/>
<accession>A0AAX4KTC8</accession>
<gene>
    <name evidence="2" type="ORF">V865_007138</name>
</gene>
<feature type="region of interest" description="Disordered" evidence="1">
    <location>
        <begin position="1"/>
        <end position="20"/>
    </location>
</feature>
<evidence type="ECO:0000313" key="3">
    <source>
        <dbReference type="Proteomes" id="UP001358614"/>
    </source>
</evidence>
<evidence type="ECO:0000313" key="2">
    <source>
        <dbReference type="EMBL" id="WWD09018.1"/>
    </source>
</evidence>
<feature type="region of interest" description="Disordered" evidence="1">
    <location>
        <begin position="130"/>
        <end position="169"/>
    </location>
</feature>
<feature type="region of interest" description="Disordered" evidence="1">
    <location>
        <begin position="82"/>
        <end position="101"/>
    </location>
</feature>
<evidence type="ECO:0008006" key="4">
    <source>
        <dbReference type="Google" id="ProtNLM"/>
    </source>
</evidence>
<organism evidence="2 3">
    <name type="scientific">Kwoniella europaea PYCC6329</name>
    <dbReference type="NCBI Taxonomy" id="1423913"/>
    <lineage>
        <taxon>Eukaryota</taxon>
        <taxon>Fungi</taxon>
        <taxon>Dikarya</taxon>
        <taxon>Basidiomycota</taxon>
        <taxon>Agaricomycotina</taxon>
        <taxon>Tremellomycetes</taxon>
        <taxon>Tremellales</taxon>
        <taxon>Cryptococcaceae</taxon>
        <taxon>Kwoniella</taxon>
    </lineage>
</organism>